<dbReference type="OrthoDB" id="495539at2"/>
<sequence>MRYLVLCAALAGGPAWAEEIISFQSPSGNIHCFMTESYGTRCDIIDYTPNFTDPGNCDLDYGMAFGIAPGGRGEVLCVGDTAITPDAPVLEYGDGRVLAGIACVSMETGMLCEDHSQGNTGEQGGILLSRAVQLAY</sequence>
<feature type="chain" id="PRO_5004206749" evidence="1">
    <location>
        <begin position="18"/>
        <end position="136"/>
    </location>
</feature>
<dbReference type="Pfam" id="PF20341">
    <property type="entry name" value="DUF6636"/>
    <property type="match status" value="1"/>
</dbReference>
<proteinExistence type="predicted"/>
<dbReference type="RefSeq" id="WP_007254453.1">
    <property type="nucleotide sequence ID" value="NZ_CH724107.1"/>
</dbReference>
<gene>
    <name evidence="2" type="ORF">OG2516_04628</name>
</gene>
<dbReference type="InterPro" id="IPR046576">
    <property type="entry name" value="DUF6636"/>
</dbReference>
<evidence type="ECO:0000313" key="3">
    <source>
        <dbReference type="Proteomes" id="UP000003635"/>
    </source>
</evidence>
<feature type="signal peptide" evidence="1">
    <location>
        <begin position="1"/>
        <end position="17"/>
    </location>
</feature>
<keyword evidence="3" id="KW-1185">Reference proteome</keyword>
<keyword evidence="1" id="KW-0732">Signal</keyword>
<reference evidence="2 3" key="1">
    <citation type="journal article" date="2010" name="J. Bacteriol.">
        <title>Genome sequences of Oceanicola granulosus HTCC2516(T) and Oceanicola batsensis HTCC2597(TDelta).</title>
        <authorList>
            <person name="Thrash J.C."/>
            <person name="Cho J.C."/>
            <person name="Vergin K.L."/>
            <person name="Giovannoni S.J."/>
        </authorList>
    </citation>
    <scope>NUCLEOTIDE SEQUENCE [LARGE SCALE GENOMIC DNA]</scope>
    <source>
        <strain evidence="3">ATCC BAA-861 / DSM 15982 / KCTC 12143 / HTCC2516</strain>
    </source>
</reference>
<dbReference type="AlphaFoldDB" id="Q2C9W8"/>
<name>Q2C9W8_OCEGH</name>
<dbReference type="EMBL" id="AAOT01000067">
    <property type="protein sequence ID" value="EAR49472.1"/>
    <property type="molecule type" value="Genomic_DNA"/>
</dbReference>
<dbReference type="HOGENOM" id="CLU_116212_1_1_5"/>
<evidence type="ECO:0000313" key="2">
    <source>
        <dbReference type="EMBL" id="EAR49472.1"/>
    </source>
</evidence>
<dbReference type="Proteomes" id="UP000003635">
    <property type="component" value="Unassembled WGS sequence"/>
</dbReference>
<evidence type="ECO:0000256" key="1">
    <source>
        <dbReference type="SAM" id="SignalP"/>
    </source>
</evidence>
<organism evidence="2 3">
    <name type="scientific">Oceanicola granulosus (strain ATCC BAA-861 / DSM 15982 / KCTC 12143 / HTCC2516)</name>
    <dbReference type="NCBI Taxonomy" id="314256"/>
    <lineage>
        <taxon>Bacteria</taxon>
        <taxon>Pseudomonadati</taxon>
        <taxon>Pseudomonadota</taxon>
        <taxon>Alphaproteobacteria</taxon>
        <taxon>Rhodobacterales</taxon>
        <taxon>Roseobacteraceae</taxon>
        <taxon>Oceanicola</taxon>
    </lineage>
</organism>
<protein>
    <submittedName>
        <fullName evidence="2">Uncharacterized protein</fullName>
    </submittedName>
</protein>
<dbReference type="STRING" id="314256.OG2516_04628"/>
<comment type="caution">
    <text evidence="2">The sequence shown here is derived from an EMBL/GenBank/DDBJ whole genome shotgun (WGS) entry which is preliminary data.</text>
</comment>
<accession>Q2C9W8</accession>